<dbReference type="Pfam" id="PF00117">
    <property type="entry name" value="GATase"/>
    <property type="match status" value="1"/>
</dbReference>
<organism evidence="14 15">
    <name type="scientific">Gonapodya prolifera (strain JEL478)</name>
    <name type="common">Monoblepharis prolifera</name>
    <dbReference type="NCBI Taxonomy" id="1344416"/>
    <lineage>
        <taxon>Eukaryota</taxon>
        <taxon>Fungi</taxon>
        <taxon>Fungi incertae sedis</taxon>
        <taxon>Chytridiomycota</taxon>
        <taxon>Chytridiomycota incertae sedis</taxon>
        <taxon>Monoblepharidomycetes</taxon>
        <taxon>Monoblepharidales</taxon>
        <taxon>Gonapodyaceae</taxon>
        <taxon>Gonapodya</taxon>
    </lineage>
</organism>
<dbReference type="Proteomes" id="UP000070544">
    <property type="component" value="Unassembled WGS sequence"/>
</dbReference>
<dbReference type="SUPFAM" id="SSF52317">
    <property type="entry name" value="Class I glutamine amidotransferase-like"/>
    <property type="match status" value="1"/>
</dbReference>
<dbReference type="NCBIfam" id="TIGR01368">
    <property type="entry name" value="CPSaseIIsmall"/>
    <property type="match status" value="1"/>
</dbReference>
<dbReference type="AlphaFoldDB" id="A0A138ZYZ9"/>
<dbReference type="InterPro" id="IPR017926">
    <property type="entry name" value="GATASE"/>
</dbReference>
<evidence type="ECO:0000256" key="12">
    <source>
        <dbReference type="ARBA" id="ARBA00049285"/>
    </source>
</evidence>
<evidence type="ECO:0000256" key="4">
    <source>
        <dbReference type="ARBA" id="ARBA00022598"/>
    </source>
</evidence>
<comment type="pathway">
    <text evidence="1">Amino-acid biosynthesis; L-arginine biosynthesis; carbamoyl phosphate from bicarbonate: step 1/1.</text>
</comment>
<comment type="subunit">
    <text evidence="8">Heterodimer composed of 2 chains; the small (or glutamine) chain promotes the hydrolysis of glutamine to ammonia, which is used by the large (or ammonia) chain to synthesize carbamoyl phosphate.</text>
</comment>
<dbReference type="EC" id="6.3.5.5" evidence="3"/>
<comment type="catalytic activity">
    <reaction evidence="12">
        <text>L-glutamine + H2O = L-glutamate + NH4(+)</text>
        <dbReference type="Rhea" id="RHEA:15889"/>
        <dbReference type="ChEBI" id="CHEBI:15377"/>
        <dbReference type="ChEBI" id="CHEBI:28938"/>
        <dbReference type="ChEBI" id="CHEBI:29985"/>
        <dbReference type="ChEBI" id="CHEBI:58359"/>
    </reaction>
</comment>
<dbReference type="InterPro" id="IPR002474">
    <property type="entry name" value="CarbamoylP_synth_ssu_N"/>
</dbReference>
<evidence type="ECO:0000256" key="5">
    <source>
        <dbReference type="ARBA" id="ARBA00022741"/>
    </source>
</evidence>
<protein>
    <recommendedName>
        <fullName evidence="9">Carbamoyl phosphate synthase arginine-specific small chain</fullName>
        <ecNumber evidence="3">6.3.5.5</ecNumber>
    </recommendedName>
    <alternativeName>
        <fullName evidence="10">Arginine-specific carbamoyl phosphate synthetase, glutamine chain</fullName>
    </alternativeName>
</protein>
<dbReference type="CDD" id="cd01744">
    <property type="entry name" value="GATase1_CPSase"/>
    <property type="match status" value="1"/>
</dbReference>
<evidence type="ECO:0000256" key="7">
    <source>
        <dbReference type="ARBA" id="ARBA00022962"/>
    </source>
</evidence>
<evidence type="ECO:0000256" key="1">
    <source>
        <dbReference type="ARBA" id="ARBA00005077"/>
    </source>
</evidence>
<dbReference type="GO" id="GO:0006541">
    <property type="term" value="P:glutamine metabolic process"/>
    <property type="evidence" value="ECO:0007669"/>
    <property type="project" value="InterPro"/>
</dbReference>
<dbReference type="PRINTS" id="PR00096">
    <property type="entry name" value="GATASE"/>
</dbReference>
<dbReference type="STRING" id="1344416.A0A138ZYZ9"/>
<dbReference type="InterPro" id="IPR006274">
    <property type="entry name" value="CarbamoylP_synth_ssu"/>
</dbReference>
<dbReference type="InterPro" id="IPR036480">
    <property type="entry name" value="CarbP_synth_ssu_N_sf"/>
</dbReference>
<dbReference type="Gene3D" id="3.40.50.880">
    <property type="match status" value="1"/>
</dbReference>
<keyword evidence="15" id="KW-1185">Reference proteome</keyword>
<dbReference type="EMBL" id="KQ965852">
    <property type="protein sequence ID" value="KXS09734.1"/>
    <property type="molecule type" value="Genomic_DNA"/>
</dbReference>
<dbReference type="OMA" id="CFSVQYH"/>
<dbReference type="SMART" id="SM01097">
    <property type="entry name" value="CPSase_sm_chain"/>
    <property type="match status" value="1"/>
</dbReference>
<dbReference type="GO" id="GO:0005524">
    <property type="term" value="F:ATP binding"/>
    <property type="evidence" value="ECO:0007669"/>
    <property type="project" value="UniProtKB-KW"/>
</dbReference>
<proteinExistence type="inferred from homology"/>
<gene>
    <name evidence="14" type="ORF">M427DRAFT_63636</name>
</gene>
<name>A0A138ZYZ9_GONPJ</name>
<dbReference type="SUPFAM" id="SSF52021">
    <property type="entry name" value="Carbamoyl phosphate synthetase, small subunit N-terminal domain"/>
    <property type="match status" value="1"/>
</dbReference>
<feature type="domain" description="Carbamoyl-phosphate synthase small subunit N-terminal" evidence="13">
    <location>
        <begin position="90"/>
        <end position="231"/>
    </location>
</feature>
<evidence type="ECO:0000256" key="9">
    <source>
        <dbReference type="ARBA" id="ARBA00044168"/>
    </source>
</evidence>
<keyword evidence="4" id="KW-0436">Ligase</keyword>
<dbReference type="HAMAP" id="MF_01209">
    <property type="entry name" value="CPSase_S_chain"/>
    <property type="match status" value="1"/>
</dbReference>
<keyword evidence="7" id="KW-0315">Glutamine amidotransferase</keyword>
<dbReference type="OrthoDB" id="434at2759"/>
<dbReference type="PANTHER" id="PTHR43418:SF7">
    <property type="entry name" value="CARBAMOYL-PHOSPHATE SYNTHASE SMALL CHAIN"/>
    <property type="match status" value="1"/>
</dbReference>
<dbReference type="Gene3D" id="3.50.30.20">
    <property type="entry name" value="Carbamoyl-phosphate synthase small subunit, N-terminal domain"/>
    <property type="match status" value="1"/>
</dbReference>
<dbReference type="PANTHER" id="PTHR43418">
    <property type="entry name" value="MULTIFUNCTIONAL TRYPTOPHAN BIOSYNTHESIS PROTEIN-RELATED"/>
    <property type="match status" value="1"/>
</dbReference>
<reference evidence="14 15" key="1">
    <citation type="journal article" date="2015" name="Genome Biol. Evol.">
        <title>Phylogenomic analyses indicate that early fungi evolved digesting cell walls of algal ancestors of land plants.</title>
        <authorList>
            <person name="Chang Y."/>
            <person name="Wang S."/>
            <person name="Sekimoto S."/>
            <person name="Aerts A.L."/>
            <person name="Choi C."/>
            <person name="Clum A."/>
            <person name="LaButti K.M."/>
            <person name="Lindquist E.A."/>
            <person name="Yee Ngan C."/>
            <person name="Ohm R.A."/>
            <person name="Salamov A.A."/>
            <person name="Grigoriev I.V."/>
            <person name="Spatafora J.W."/>
            <person name="Berbee M.L."/>
        </authorList>
    </citation>
    <scope>NUCLEOTIDE SEQUENCE [LARGE SCALE GENOMIC DNA]</scope>
    <source>
        <strain evidence="14 15">JEL478</strain>
    </source>
</reference>
<dbReference type="Pfam" id="PF00988">
    <property type="entry name" value="CPSase_sm_chain"/>
    <property type="match status" value="1"/>
</dbReference>
<evidence type="ECO:0000256" key="3">
    <source>
        <dbReference type="ARBA" id="ARBA00012738"/>
    </source>
</evidence>
<sequence length="493" mass="52383">MLGAFSAVKCAVPASAVLVARASILGASAAIGKSGIPTASSKSFFASVSKRSFTLKASTRTFATHIVNPANVDPKSVMSPPPSGVEPPMLPAAFRLKSGQSFECTSFGAPITKPVTGEVVFTTSLVGYNESLTDPSYRGQILVFTQPLIGNYGVPDHTLDQFGLFENFESGNIQASAVVVNDYALKYSHWKAIRSLGEWCAAEGVPAITGVDTRAVVQILRGQGSTLGEITVGTDLASLAGKEFTAEDPNKRNLCAEVSTKAPLQYNKGGDVRIALVGDMGAKQNIIRCLAARGAEVVLLPLDHDFTKDSTQWDGIFYSNGPGDPKTCPETVNNLRSLLRQESAKEVPTPVFGICMGNLMMGMAAGFESYKLPFGNRGHNQPAINLTNGSCVITSQNHGYALKDDAASIPKGWERYFVNANDGSNEGIKHSTLPFASVQFHPEACAGPQDTEYLFDEYLAQVRASKLLRTSANVAARILVQEAVAVVPQPVAV</sequence>
<keyword evidence="6" id="KW-0067">ATP-binding</keyword>
<evidence type="ECO:0000256" key="6">
    <source>
        <dbReference type="ARBA" id="ARBA00022840"/>
    </source>
</evidence>
<evidence type="ECO:0000313" key="14">
    <source>
        <dbReference type="EMBL" id="KXS09734.1"/>
    </source>
</evidence>
<dbReference type="NCBIfam" id="NF009475">
    <property type="entry name" value="PRK12838.1"/>
    <property type="match status" value="1"/>
</dbReference>
<dbReference type="InterPro" id="IPR035686">
    <property type="entry name" value="CPSase_GATase1"/>
</dbReference>
<evidence type="ECO:0000256" key="8">
    <source>
        <dbReference type="ARBA" id="ARBA00044031"/>
    </source>
</evidence>
<comment type="catalytic activity">
    <reaction evidence="11">
        <text>hydrogencarbonate + L-glutamine + 2 ATP + H2O = carbamoyl phosphate + L-glutamate + 2 ADP + phosphate + 2 H(+)</text>
        <dbReference type="Rhea" id="RHEA:18633"/>
        <dbReference type="ChEBI" id="CHEBI:15377"/>
        <dbReference type="ChEBI" id="CHEBI:15378"/>
        <dbReference type="ChEBI" id="CHEBI:17544"/>
        <dbReference type="ChEBI" id="CHEBI:29985"/>
        <dbReference type="ChEBI" id="CHEBI:30616"/>
        <dbReference type="ChEBI" id="CHEBI:43474"/>
        <dbReference type="ChEBI" id="CHEBI:58228"/>
        <dbReference type="ChEBI" id="CHEBI:58359"/>
        <dbReference type="ChEBI" id="CHEBI:456216"/>
        <dbReference type="EC" id="6.3.5.5"/>
    </reaction>
</comment>
<dbReference type="PRINTS" id="PR00099">
    <property type="entry name" value="CPSGATASE"/>
</dbReference>
<accession>A0A138ZYZ9</accession>
<dbReference type="InterPro" id="IPR050472">
    <property type="entry name" value="Anth_synth/Amidotransfase"/>
</dbReference>
<keyword evidence="5" id="KW-0547">Nucleotide-binding</keyword>
<evidence type="ECO:0000313" key="15">
    <source>
        <dbReference type="Proteomes" id="UP000070544"/>
    </source>
</evidence>
<dbReference type="GO" id="GO:0006207">
    <property type="term" value="P:'de novo' pyrimidine nucleobase biosynthetic process"/>
    <property type="evidence" value="ECO:0007669"/>
    <property type="project" value="InterPro"/>
</dbReference>
<dbReference type="PROSITE" id="PS51273">
    <property type="entry name" value="GATASE_TYPE_1"/>
    <property type="match status" value="1"/>
</dbReference>
<dbReference type="FunFam" id="3.50.30.20:FF:000003">
    <property type="entry name" value="Carbamoyl-phosphate synthase arginine-specific small chain"/>
    <property type="match status" value="1"/>
</dbReference>
<dbReference type="InterPro" id="IPR029062">
    <property type="entry name" value="Class_I_gatase-like"/>
</dbReference>
<evidence type="ECO:0000256" key="2">
    <source>
        <dbReference type="ARBA" id="ARBA00007800"/>
    </source>
</evidence>
<dbReference type="GO" id="GO:0004088">
    <property type="term" value="F:carbamoyl-phosphate synthase (glutamine-hydrolyzing) activity"/>
    <property type="evidence" value="ECO:0007669"/>
    <property type="project" value="UniProtKB-EC"/>
</dbReference>
<evidence type="ECO:0000256" key="10">
    <source>
        <dbReference type="ARBA" id="ARBA00044340"/>
    </source>
</evidence>
<evidence type="ECO:0000256" key="11">
    <source>
        <dbReference type="ARBA" id="ARBA00048816"/>
    </source>
</evidence>
<evidence type="ECO:0000259" key="13">
    <source>
        <dbReference type="SMART" id="SM01097"/>
    </source>
</evidence>
<comment type="similarity">
    <text evidence="2">Belongs to the CarA family.</text>
</comment>